<dbReference type="ExpressionAtlas" id="A0A2K3DPW2">
    <property type="expression patterns" value="baseline"/>
</dbReference>
<name>A0A2K3DPW2_CHLRE</name>
<evidence type="ECO:0000313" key="5">
    <source>
        <dbReference type="Proteomes" id="UP000006906"/>
    </source>
</evidence>
<dbReference type="Pfam" id="PF05116">
    <property type="entry name" value="S6PP"/>
    <property type="match status" value="1"/>
</dbReference>
<dbReference type="Gene3D" id="3.40.50.1000">
    <property type="entry name" value="HAD superfamily/HAD-like"/>
    <property type="match status" value="1"/>
</dbReference>
<dbReference type="InParanoid" id="A0A2K3DPW2"/>
<evidence type="ECO:0000256" key="1">
    <source>
        <dbReference type="ARBA" id="ARBA00022801"/>
    </source>
</evidence>
<dbReference type="Gene3D" id="2.60.40.10">
    <property type="entry name" value="Immunoglobulins"/>
    <property type="match status" value="2"/>
</dbReference>
<evidence type="ECO:0000259" key="2">
    <source>
        <dbReference type="Pfam" id="PF05116"/>
    </source>
</evidence>
<dbReference type="SFLD" id="SFLDG01141">
    <property type="entry name" value="C2.B.1:_Sucrose_Phosphatase_Li"/>
    <property type="match status" value="1"/>
</dbReference>
<dbReference type="InterPro" id="IPR032640">
    <property type="entry name" value="AMPK1_CBM"/>
</dbReference>
<dbReference type="EMBL" id="CM008967">
    <property type="protein sequence ID" value="PNW82547.1"/>
    <property type="molecule type" value="Genomic_DNA"/>
</dbReference>
<dbReference type="InterPro" id="IPR036412">
    <property type="entry name" value="HAD-like_sf"/>
</dbReference>
<keyword evidence="1" id="KW-0378">Hydrolase</keyword>
<dbReference type="STRING" id="3055.A0A2K3DPW2"/>
<dbReference type="NCBIfam" id="TIGR01484">
    <property type="entry name" value="HAD-SF-IIB"/>
    <property type="match status" value="1"/>
</dbReference>
<dbReference type="OMA" id="VWKMATI"/>
<dbReference type="AlphaFoldDB" id="A0A2K3DPW2"/>
<dbReference type="SFLD" id="SFLDG01140">
    <property type="entry name" value="C2.B:_Phosphomannomutase_and_P"/>
    <property type="match status" value="1"/>
</dbReference>
<evidence type="ECO:0000259" key="3">
    <source>
        <dbReference type="Pfam" id="PF16561"/>
    </source>
</evidence>
<dbReference type="PANTHER" id="PTHR46521">
    <property type="entry name" value="SUCROSE-PHOSPHATASE 2-RELATED"/>
    <property type="match status" value="1"/>
</dbReference>
<dbReference type="GeneID" id="5720961"/>
<protein>
    <recommendedName>
        <fullName evidence="6">Sucrose phosphatase-like domain-containing protein</fullName>
    </recommendedName>
</protein>
<proteinExistence type="predicted"/>
<dbReference type="InterPro" id="IPR006380">
    <property type="entry name" value="SPP-like_dom"/>
</dbReference>
<evidence type="ECO:0000313" key="4">
    <source>
        <dbReference type="EMBL" id="PNW82547.1"/>
    </source>
</evidence>
<dbReference type="InterPro" id="IPR006379">
    <property type="entry name" value="HAD-SF_hydro_IIB"/>
</dbReference>
<dbReference type="Gene3D" id="3.90.1070.10">
    <property type="match status" value="1"/>
</dbReference>
<evidence type="ECO:0008006" key="6">
    <source>
        <dbReference type="Google" id="ProtNLM"/>
    </source>
</evidence>
<dbReference type="CDD" id="cd02859">
    <property type="entry name" value="E_set_AMPKbeta_like_N"/>
    <property type="match status" value="2"/>
</dbReference>
<dbReference type="InterPro" id="IPR014756">
    <property type="entry name" value="Ig_E-set"/>
</dbReference>
<accession>A0A2K3DPW2</accession>
<feature type="domain" description="Sucrose phosphatase-like" evidence="2">
    <location>
        <begin position="370"/>
        <end position="640"/>
    </location>
</feature>
<dbReference type="InterPro" id="IPR013783">
    <property type="entry name" value="Ig-like_fold"/>
</dbReference>
<gene>
    <name evidence="4" type="ORF">CHLRE_06g283400v5</name>
</gene>
<dbReference type="SUPFAM" id="SSF81296">
    <property type="entry name" value="E set domains"/>
    <property type="match status" value="2"/>
</dbReference>
<dbReference type="OrthoDB" id="531008at2759"/>
<dbReference type="PANTHER" id="PTHR46521:SF4">
    <property type="entry name" value="SUCROSE-PHOSPHATASE 2-RELATED"/>
    <property type="match status" value="1"/>
</dbReference>
<dbReference type="Gramene" id="PNW82547">
    <property type="protein sequence ID" value="PNW82547"/>
    <property type="gene ID" value="CHLRE_06g283400v5"/>
</dbReference>
<dbReference type="Proteomes" id="UP000006906">
    <property type="component" value="Chromosome 6"/>
</dbReference>
<feature type="domain" description="AMP-activated protein kinase glycogen-binding" evidence="3">
    <location>
        <begin position="181"/>
        <end position="242"/>
    </location>
</feature>
<feature type="domain" description="AMP-activated protein kinase glycogen-binding" evidence="3">
    <location>
        <begin position="90"/>
        <end position="170"/>
    </location>
</feature>
<keyword evidence="5" id="KW-1185">Reference proteome</keyword>
<dbReference type="SUPFAM" id="SSF56784">
    <property type="entry name" value="HAD-like"/>
    <property type="match status" value="1"/>
</dbReference>
<dbReference type="FunCoup" id="A0A2K3DPW2">
    <property type="interactions" value="257"/>
</dbReference>
<dbReference type="PaxDb" id="3055-EDP01717"/>
<dbReference type="RefSeq" id="XP_001695459.2">
    <property type="nucleotide sequence ID" value="XM_001695407.2"/>
</dbReference>
<dbReference type="GO" id="GO:0016787">
    <property type="term" value="F:hydrolase activity"/>
    <property type="evidence" value="ECO:0007669"/>
    <property type="project" value="UniProtKB-KW"/>
</dbReference>
<dbReference type="SFLD" id="SFLDS00003">
    <property type="entry name" value="Haloacid_Dehalogenase"/>
    <property type="match status" value="1"/>
</dbReference>
<dbReference type="Pfam" id="PF16561">
    <property type="entry name" value="AMPK1_CBM"/>
    <property type="match status" value="2"/>
</dbReference>
<dbReference type="InterPro" id="IPR051518">
    <property type="entry name" value="Sucrose_Phosphatase"/>
</dbReference>
<dbReference type="KEGG" id="cre:CHLRE_06g283400v5"/>
<organism evidence="4 5">
    <name type="scientific">Chlamydomonas reinhardtii</name>
    <name type="common">Chlamydomonas smithii</name>
    <dbReference type="NCBI Taxonomy" id="3055"/>
    <lineage>
        <taxon>Eukaryota</taxon>
        <taxon>Viridiplantae</taxon>
        <taxon>Chlorophyta</taxon>
        <taxon>core chlorophytes</taxon>
        <taxon>Chlorophyceae</taxon>
        <taxon>CS clade</taxon>
        <taxon>Chlamydomonadales</taxon>
        <taxon>Chlamydomonadaceae</taxon>
        <taxon>Chlamydomonas</taxon>
    </lineage>
</organism>
<reference evidence="4 5" key="1">
    <citation type="journal article" date="2007" name="Science">
        <title>The Chlamydomonas genome reveals the evolution of key animal and plant functions.</title>
        <authorList>
            <person name="Merchant S.S."/>
            <person name="Prochnik S.E."/>
            <person name="Vallon O."/>
            <person name="Harris E.H."/>
            <person name="Karpowicz S.J."/>
            <person name="Witman G.B."/>
            <person name="Terry A."/>
            <person name="Salamov A."/>
            <person name="Fritz-Laylin L.K."/>
            <person name="Marechal-Drouard L."/>
            <person name="Marshall W.F."/>
            <person name="Qu L.H."/>
            <person name="Nelson D.R."/>
            <person name="Sanderfoot A.A."/>
            <person name="Spalding M.H."/>
            <person name="Kapitonov V.V."/>
            <person name="Ren Q."/>
            <person name="Ferris P."/>
            <person name="Lindquist E."/>
            <person name="Shapiro H."/>
            <person name="Lucas S.M."/>
            <person name="Grimwood J."/>
            <person name="Schmutz J."/>
            <person name="Cardol P."/>
            <person name="Cerutti H."/>
            <person name="Chanfreau G."/>
            <person name="Chen C.L."/>
            <person name="Cognat V."/>
            <person name="Croft M.T."/>
            <person name="Dent R."/>
            <person name="Dutcher S."/>
            <person name="Fernandez E."/>
            <person name="Fukuzawa H."/>
            <person name="Gonzalez-Ballester D."/>
            <person name="Gonzalez-Halphen D."/>
            <person name="Hallmann A."/>
            <person name="Hanikenne M."/>
            <person name="Hippler M."/>
            <person name="Inwood W."/>
            <person name="Jabbari K."/>
            <person name="Kalanon M."/>
            <person name="Kuras R."/>
            <person name="Lefebvre P.A."/>
            <person name="Lemaire S.D."/>
            <person name="Lobanov A.V."/>
            <person name="Lohr M."/>
            <person name="Manuell A."/>
            <person name="Meier I."/>
            <person name="Mets L."/>
            <person name="Mittag M."/>
            <person name="Mittelmeier T."/>
            <person name="Moroney J.V."/>
            <person name="Moseley J."/>
            <person name="Napoli C."/>
            <person name="Nedelcu A.M."/>
            <person name="Niyogi K."/>
            <person name="Novoselov S.V."/>
            <person name="Paulsen I.T."/>
            <person name="Pazour G."/>
            <person name="Purton S."/>
            <person name="Ral J.P."/>
            <person name="Riano-Pachon D.M."/>
            <person name="Riekhof W."/>
            <person name="Rymarquis L."/>
            <person name="Schroda M."/>
            <person name="Stern D."/>
            <person name="Umen J."/>
            <person name="Willows R."/>
            <person name="Wilson N."/>
            <person name="Zimmer S.L."/>
            <person name="Allmer J."/>
            <person name="Balk J."/>
            <person name="Bisova K."/>
            <person name="Chen C.J."/>
            <person name="Elias M."/>
            <person name="Gendler K."/>
            <person name="Hauser C."/>
            <person name="Lamb M.R."/>
            <person name="Ledford H."/>
            <person name="Long J.C."/>
            <person name="Minagawa J."/>
            <person name="Page M.D."/>
            <person name="Pan J."/>
            <person name="Pootakham W."/>
            <person name="Roje S."/>
            <person name="Rose A."/>
            <person name="Stahlberg E."/>
            <person name="Terauchi A.M."/>
            <person name="Yang P."/>
            <person name="Ball S."/>
            <person name="Bowler C."/>
            <person name="Dieckmann C.L."/>
            <person name="Gladyshev V.N."/>
            <person name="Green P."/>
            <person name="Jorgensen R."/>
            <person name="Mayfield S."/>
            <person name="Mueller-Roeber B."/>
            <person name="Rajamani S."/>
            <person name="Sayre R.T."/>
            <person name="Brokstein P."/>
            <person name="Dubchak I."/>
            <person name="Goodstein D."/>
            <person name="Hornick L."/>
            <person name="Huang Y.W."/>
            <person name="Jhaveri J."/>
            <person name="Luo Y."/>
            <person name="Martinez D."/>
            <person name="Ngau W.C."/>
            <person name="Otillar B."/>
            <person name="Poliakov A."/>
            <person name="Porter A."/>
            <person name="Szajkowski L."/>
            <person name="Werner G."/>
            <person name="Zhou K."/>
            <person name="Grigoriev I.V."/>
            <person name="Rokhsar D.S."/>
            <person name="Grossman A.R."/>
        </authorList>
    </citation>
    <scope>NUCLEOTIDE SEQUENCE [LARGE SCALE GENOMIC DNA]</scope>
    <source>
        <strain evidence="5">CC-503</strain>
    </source>
</reference>
<sequence>MSSLLLSRRASAQGLFRRETPSIAWAHGRCHRAPVRHRPASRCGAAPVLAVTIQDTVRHFLPFQNGSPAPGNVTKLEDEGLFKGQVVYSKFTWPVVLGGEEVYIWGSFNDWSKGVRLHKVDRNTDATVILPLRPGTYEFKFVVDKVWTPAPHEPTVTNAEGHLNNFRVIAPTATFTLKAPKADSVLVIGDWDNWQYSLMLQKDPATGVFTAKAHLPPGQYSYVYVVDGNVVTDPGLQTYPDAEYGDVHRIWSFLPDLFRVFYCTGWEEAVLNYRRVVNGQPLTKEWQQLTMVNAPSRGNSLGVWKMATIVPTDPAEVLEFTLNNGVPAGDVARFKEDRPGSGPVYSCPFPGSFKLAKGMLRPFPRGAEARIMLVSDIDGTMIGDMSSADVFTTSERFADYWENSASLTGSLLVYNTGRSLGQFVDLMKKCDGKVAIPDVVITAVGTKVWHLDETNGRTAASGLKWIEDTNWTLSLDAGWNLDVVRRLARQVMGAYNDVSLLCILDDGSEHRHRMALTADVKVLDAVVERLKDGFRRERLEVRIITSGNGSHRYIDCVPQSAGKEKALQYVRQQFGIPEHLCVAAGDSGNDILMLEGDHPAIVVGNAQPELVTWLVRQEQNGKVIYADASYADGILEGLARHSLY</sequence>
<dbReference type="InterPro" id="IPR023214">
    <property type="entry name" value="HAD_sf"/>
</dbReference>